<dbReference type="Pfam" id="PF20695">
    <property type="entry name" value="UbiD_N"/>
    <property type="match status" value="1"/>
</dbReference>
<comment type="similarity">
    <text evidence="1">Belongs to the UbiD family. UbiD-like/FDC subfamily.</text>
</comment>
<sequence>MTVHRGGAGAPSELEGVVVSGQLPAKKRLKSFRAYLDALAELGDLQKVAREVDTHLEIGAIIRRCHEVNAPAPLFTNIRDHAGYRVVGAPLSYSSDPEARMARVALALGLDRTTHGLRIIEALAEATHALPVPPVTVRDAPCQEHVLIGDKADLTKFPVPLIHDGDGGRYFNTLGMVVLRSPDGTWSNWSITRAMMIDGARMTGSMGGSQHIGMIRQMWRDRGEPMPFALVQGAEPAALFVAGMALPEGVDEAGYLGGYFGEPVETVPCRTVDLEVPATAEIVVEGYVASEEVWEEGPMGEYHGYLHGGAKDKPVYHVSAITHRHRPILPVVAAGKPVDEDHTIMGPGFAAVVLEALRADGIPARAAWFVPESAAHVLAVVVAPDWARRIPLSAADLGHRILAICKATHGGWLATRVMLVDQDIDPTDLRDLMWAWATRCHPVNDRTVVGGQPIARSDVLYTRAERGNARGPVELLNCLLPTTRNAPRSTAFAENFSPDLQWHIRSHWAQ</sequence>
<comment type="function">
    <text evidence="1">Catalyzes the prenyl-FMN-dependent decarboxylation of pyrrole-2-carboxylate (P2C). Can also catalyze the carboxylation of pyrrole in the presence of elevated concentrations of CO(2) or bicarbonate.</text>
</comment>
<keyword evidence="1 5" id="KW-0456">Lyase</keyword>
<protein>
    <recommendedName>
        <fullName evidence="1">Pyrrole-2-carboxylic acid decarboxylase</fullName>
        <shortName evidence="1">P2C decarboxylase</shortName>
        <ecNumber evidence="1">4.1.1.93</ecNumber>
    </recommendedName>
</protein>
<feature type="binding site" evidence="1">
    <location>
        <position position="193"/>
    </location>
    <ligand>
        <name>prenylated FMN</name>
        <dbReference type="ChEBI" id="CHEBI:87746"/>
    </ligand>
</feature>
<feature type="binding site" evidence="1">
    <location>
        <position position="252"/>
    </location>
    <ligand>
        <name>prenylated FMN</name>
        <dbReference type="ChEBI" id="CHEBI:87746"/>
    </ligand>
</feature>
<keyword evidence="1" id="KW-0479">Metal-binding</keyword>
<comment type="cofactor">
    <cofactor evidence="1">
        <name>Mn(2+)</name>
        <dbReference type="ChEBI" id="CHEBI:29035"/>
    </cofactor>
    <text evidence="1">Binds 1 Mn(2+) per subunit.</text>
</comment>
<keyword evidence="1" id="KW-0058">Aromatic hydrocarbons catabolism</keyword>
<gene>
    <name evidence="5" type="ORF">ACFPIH_23335</name>
</gene>
<keyword evidence="1" id="KW-0285">Flavoprotein</keyword>
<feature type="binding site" evidence="1">
    <location>
        <position position="244"/>
    </location>
    <ligand>
        <name>K(+)</name>
        <dbReference type="ChEBI" id="CHEBI:29103"/>
    </ligand>
</feature>
<feature type="binding site" evidence="1">
    <location>
        <position position="409"/>
    </location>
    <ligand>
        <name>prenylated FMN</name>
        <dbReference type="ChEBI" id="CHEBI:87746"/>
    </ligand>
</feature>
<name>A0ABV9ATH7_9ACTN</name>
<evidence type="ECO:0000259" key="4">
    <source>
        <dbReference type="Pfam" id="PF20696"/>
    </source>
</evidence>
<dbReference type="RefSeq" id="WP_381175057.1">
    <property type="nucleotide sequence ID" value="NZ_JBHSFK010000015.1"/>
</dbReference>
<keyword evidence="1" id="KW-0210">Decarboxylase</keyword>
<feature type="domain" description="3-octaprenyl-4-hydroxybenzoate carboxy-lyase-like Rift-related" evidence="2">
    <location>
        <begin position="137"/>
        <end position="337"/>
    </location>
</feature>
<keyword evidence="1" id="KW-0288">FMN</keyword>
<comment type="subunit">
    <text evidence="1">Homodimer.</text>
</comment>
<proteinExistence type="inferred from homology"/>
<feature type="binding site" evidence="1">
    <location>
        <position position="242"/>
    </location>
    <ligand>
        <name>K(+)</name>
        <dbReference type="ChEBI" id="CHEBI:29103"/>
    </ligand>
</feature>
<dbReference type="EC" id="4.1.1.93" evidence="1"/>
<dbReference type="InterPro" id="IPR032903">
    <property type="entry name" value="FDC-like"/>
</dbReference>
<feature type="active site" description="Proton donor" evidence="1">
    <location>
        <position position="301"/>
    </location>
</feature>
<reference evidence="6" key="1">
    <citation type="journal article" date="2019" name="Int. J. Syst. Evol. Microbiol.">
        <title>The Global Catalogue of Microorganisms (GCM) 10K type strain sequencing project: providing services to taxonomists for standard genome sequencing and annotation.</title>
        <authorList>
            <consortium name="The Broad Institute Genomics Platform"/>
            <consortium name="The Broad Institute Genome Sequencing Center for Infectious Disease"/>
            <person name="Wu L."/>
            <person name="Ma J."/>
        </authorList>
    </citation>
    <scope>NUCLEOTIDE SEQUENCE [LARGE SCALE GENOMIC DNA]</scope>
    <source>
        <strain evidence="6">CGMCC 4.7177</strain>
    </source>
</reference>
<feature type="binding site" evidence="1">
    <location>
        <position position="211"/>
    </location>
    <ligand>
        <name>Mn(2+)</name>
        <dbReference type="ChEBI" id="CHEBI:29035"/>
    </ligand>
</feature>
<comment type="catalytic activity">
    <reaction evidence="1">
        <text>pyrrole-2-carboxylate + H(+) = 1H-pyrrole + CO2</text>
        <dbReference type="Rhea" id="RHEA:31375"/>
        <dbReference type="ChEBI" id="CHEBI:15378"/>
        <dbReference type="ChEBI" id="CHEBI:16526"/>
        <dbReference type="ChEBI" id="CHEBI:19203"/>
        <dbReference type="ChEBI" id="CHEBI:27660"/>
        <dbReference type="EC" id="4.1.1.93"/>
    </reaction>
</comment>
<dbReference type="Proteomes" id="UP001595839">
    <property type="component" value="Unassembled WGS sequence"/>
</dbReference>
<evidence type="ECO:0000259" key="2">
    <source>
        <dbReference type="Pfam" id="PF01977"/>
    </source>
</evidence>
<evidence type="ECO:0000313" key="6">
    <source>
        <dbReference type="Proteomes" id="UP001595839"/>
    </source>
</evidence>
<evidence type="ECO:0000313" key="5">
    <source>
        <dbReference type="EMBL" id="MFC4502426.1"/>
    </source>
</evidence>
<comment type="cofactor">
    <cofactor evidence="1">
        <name>prenylated FMN</name>
        <dbReference type="ChEBI" id="CHEBI:87746"/>
    </cofactor>
    <text evidence="1">Binds 1 prenylated FMN per subunit.</text>
</comment>
<feature type="binding site" evidence="1">
    <location>
        <position position="211"/>
    </location>
    <ligand>
        <name>prenylated FMN</name>
        <dbReference type="ChEBI" id="CHEBI:87746"/>
    </ligand>
</feature>
<evidence type="ECO:0000259" key="3">
    <source>
        <dbReference type="Pfam" id="PF20695"/>
    </source>
</evidence>
<dbReference type="Gene3D" id="3.40.1670.10">
    <property type="entry name" value="UbiD C-terminal domain-like"/>
    <property type="match status" value="1"/>
</dbReference>
<dbReference type="PANTHER" id="PTHR30108:SF17">
    <property type="entry name" value="FERULIC ACID DECARBOXYLASE 1"/>
    <property type="match status" value="1"/>
</dbReference>
<dbReference type="InterPro" id="IPR048304">
    <property type="entry name" value="UbiD_Rift_dom"/>
</dbReference>
<feature type="binding site" evidence="1">
    <location>
        <position position="252"/>
    </location>
    <ligand>
        <name>K(+)</name>
        <dbReference type="ChEBI" id="CHEBI:29103"/>
    </ligand>
</feature>
<keyword evidence="1" id="KW-0630">Potassium</keyword>
<keyword evidence="1" id="KW-0464">Manganese</keyword>
<dbReference type="Pfam" id="PF01977">
    <property type="entry name" value="UbiD"/>
    <property type="match status" value="1"/>
</dbReference>
<keyword evidence="6" id="KW-1185">Reference proteome</keyword>
<dbReference type="InterPro" id="IPR049383">
    <property type="entry name" value="UbiD-like_N"/>
</dbReference>
<dbReference type="SUPFAM" id="SSF143968">
    <property type="entry name" value="UbiD C-terminal domain-like"/>
    <property type="match status" value="1"/>
</dbReference>
<dbReference type="EMBL" id="JBHSFK010000015">
    <property type="protein sequence ID" value="MFC4502426.1"/>
    <property type="molecule type" value="Genomic_DNA"/>
</dbReference>
<feature type="domain" description="3-octaprenyl-4-hydroxybenzoate carboxy-lyase-like N-terminal" evidence="3">
    <location>
        <begin position="36"/>
        <end position="123"/>
    </location>
</feature>
<feature type="binding site" evidence="1">
    <location>
        <position position="252"/>
    </location>
    <ligand>
        <name>Mn(2+)</name>
        <dbReference type="ChEBI" id="CHEBI:29035"/>
    </ligand>
</feature>
<dbReference type="NCBIfam" id="TIGR00148">
    <property type="entry name" value="UbiD family decarboxylase"/>
    <property type="match status" value="1"/>
</dbReference>
<organism evidence="5 6">
    <name type="scientific">Streptomyces vulcanius</name>
    <dbReference type="NCBI Taxonomy" id="1441876"/>
    <lineage>
        <taxon>Bacteria</taxon>
        <taxon>Bacillati</taxon>
        <taxon>Actinomycetota</taxon>
        <taxon>Actinomycetes</taxon>
        <taxon>Kitasatosporales</taxon>
        <taxon>Streptomycetaceae</taxon>
        <taxon>Streptomyces</taxon>
    </lineage>
</organism>
<evidence type="ECO:0000256" key="1">
    <source>
        <dbReference type="HAMAP-Rule" id="MF_01983"/>
    </source>
</evidence>
<dbReference type="PANTHER" id="PTHR30108">
    <property type="entry name" value="3-OCTAPRENYL-4-HYDROXYBENZOATE CARBOXY-LYASE-RELATED"/>
    <property type="match status" value="1"/>
</dbReference>
<accession>A0ABV9ATH7</accession>
<comment type="cofactor">
    <cofactor evidence="1">
        <name>K(+)</name>
        <dbReference type="ChEBI" id="CHEBI:29103"/>
    </cofactor>
    <text evidence="1">Binds 1 K(+) per subunit.</text>
</comment>
<comment type="caution">
    <text evidence="5">The sequence shown here is derived from an EMBL/GenBank/DDBJ whole genome shotgun (WGS) entry which is preliminary data.</text>
</comment>
<dbReference type="HAMAP" id="MF_01983">
    <property type="entry name" value="UbiD_FDC"/>
    <property type="match status" value="1"/>
</dbReference>
<feature type="domain" description="3-octaprenyl-4-hydroxybenzoate carboxy-lyase-like C-terminal" evidence="4">
    <location>
        <begin position="343"/>
        <end position="461"/>
    </location>
</feature>
<comment type="caution">
    <text evidence="1">Lacks conserved residue(s) required for the propagation of feature annotation.</text>
</comment>
<dbReference type="SUPFAM" id="SSF50475">
    <property type="entry name" value="FMN-binding split barrel"/>
    <property type="match status" value="1"/>
</dbReference>
<feature type="binding site" evidence="1">
    <location>
        <position position="189"/>
    </location>
    <ligand>
        <name>K(+)</name>
        <dbReference type="ChEBI" id="CHEBI:29103"/>
    </ligand>
</feature>
<dbReference type="Pfam" id="PF20696">
    <property type="entry name" value="UbiD_C"/>
    <property type="match status" value="1"/>
</dbReference>
<dbReference type="InterPro" id="IPR049381">
    <property type="entry name" value="UbiD-like_C"/>
</dbReference>
<comment type="catalytic activity">
    <reaction evidence="1">
        <text>pyrrole-2-carboxylate + H2O = 1H-pyrrole + hydrogencarbonate</text>
        <dbReference type="Rhea" id="RHEA:31379"/>
        <dbReference type="ChEBI" id="CHEBI:15377"/>
        <dbReference type="ChEBI" id="CHEBI:17544"/>
        <dbReference type="ChEBI" id="CHEBI:19203"/>
        <dbReference type="ChEBI" id="CHEBI:27660"/>
        <dbReference type="EC" id="4.1.1.93"/>
    </reaction>
</comment>
<dbReference type="GO" id="GO:0016829">
    <property type="term" value="F:lyase activity"/>
    <property type="evidence" value="ECO:0007669"/>
    <property type="project" value="UniProtKB-KW"/>
</dbReference>
<dbReference type="InterPro" id="IPR002830">
    <property type="entry name" value="UbiD"/>
</dbReference>
<feature type="binding site" evidence="1">
    <location>
        <position position="210"/>
    </location>
    <ligand>
        <name>prenylated FMN</name>
        <dbReference type="ChEBI" id="CHEBI:87746"/>
    </ligand>
</feature>